<dbReference type="Proteomes" id="UP000663281">
    <property type="component" value="Chromosome"/>
</dbReference>
<feature type="compositionally biased region" description="Acidic residues" evidence="1">
    <location>
        <begin position="147"/>
        <end position="161"/>
    </location>
</feature>
<feature type="region of interest" description="Disordered" evidence="1">
    <location>
        <begin position="1"/>
        <end position="78"/>
    </location>
</feature>
<evidence type="ECO:0008006" key="4">
    <source>
        <dbReference type="Google" id="ProtNLM"/>
    </source>
</evidence>
<gene>
    <name evidence="2" type="ORF">JYB88_08330</name>
</gene>
<proteinExistence type="predicted"/>
<dbReference type="EMBL" id="CP071504">
    <property type="protein sequence ID" value="QSX31607.1"/>
    <property type="molecule type" value="Genomic_DNA"/>
</dbReference>
<name>A0A975AMM4_9GAMM</name>
<dbReference type="AlphaFoldDB" id="A0A975AMM4"/>
<evidence type="ECO:0000313" key="3">
    <source>
        <dbReference type="Proteomes" id="UP000663281"/>
    </source>
</evidence>
<protein>
    <recommendedName>
        <fullName evidence="4">Catalase</fullName>
    </recommendedName>
</protein>
<dbReference type="KEGG" id="scyp:JYB88_08330"/>
<accession>A0A975AMM4</accession>
<evidence type="ECO:0000256" key="1">
    <source>
        <dbReference type="SAM" id="MobiDB-lite"/>
    </source>
</evidence>
<dbReference type="InterPro" id="IPR021973">
    <property type="entry name" value="SprA-related"/>
</dbReference>
<feature type="compositionally biased region" description="Low complexity" evidence="1">
    <location>
        <begin position="47"/>
        <end position="56"/>
    </location>
</feature>
<feature type="region of interest" description="Disordered" evidence="1">
    <location>
        <begin position="111"/>
        <end position="219"/>
    </location>
</feature>
<dbReference type="Pfam" id="PF12118">
    <property type="entry name" value="SprA-related"/>
    <property type="match status" value="1"/>
</dbReference>
<sequence length="438" mass="46119">MEPLALNIPGSASFAATPLPSTTVRQGGAAATQSNTPAVIPKHISKPAPTAAPTATVSEKTVTRETFGKPQTNQYSMNFGPQSAAAILSRQAAKEGDTDNSVADNRNAVKPFAPVFGGQGSGDGAEPAERADVDPFQRSTPAQTPQSEDETAAVFADEAETDPVKSAAAAKEQAKLAREQQEIEQLEARDAEVRTHEQAHASVGGQYARSPNLTFEKGPDGKRYAVDGEVSIDIAPVNGNPQATINKMQQVYAAAMAPVNPSAADLQVAAEALRNIEVAKRELRDARLEAAPAPEQLKPLYDAKSDIEEQPELEPVKPSLGGRSVDAEGELVSSARDTNPASELIDTIMAKVANERGPLFEERSSDNAAVTSAANSSINLSPPKAILAYRNTQQMGQGNPAQPLQGELGTLVRDEDLFGRAFGLDERVPSRQGLGVSV</sequence>
<keyword evidence="3" id="KW-1185">Reference proteome</keyword>
<feature type="compositionally biased region" description="Basic and acidic residues" evidence="1">
    <location>
        <begin position="172"/>
        <end position="199"/>
    </location>
</feature>
<evidence type="ECO:0000313" key="2">
    <source>
        <dbReference type="EMBL" id="QSX31607.1"/>
    </source>
</evidence>
<feature type="compositionally biased region" description="Polar residues" evidence="1">
    <location>
        <begin position="69"/>
        <end position="78"/>
    </location>
</feature>
<feature type="compositionally biased region" description="Polar residues" evidence="1">
    <location>
        <begin position="19"/>
        <end position="37"/>
    </location>
</feature>
<reference evidence="2 3" key="1">
    <citation type="submission" date="2021-03" db="EMBL/GenBank/DDBJ databases">
        <title>Novel species identification of genus Shewanella.</title>
        <authorList>
            <person name="Liu G."/>
            <person name="Zhang Q."/>
        </authorList>
    </citation>
    <scope>NUCLEOTIDE SEQUENCE [LARGE SCALE GENOMIC DNA]</scope>
    <source>
        <strain evidence="2 3">FJAT-53726</strain>
    </source>
</reference>
<organism evidence="2 3">
    <name type="scientific">Shewanella cyperi</name>
    <dbReference type="NCBI Taxonomy" id="2814292"/>
    <lineage>
        <taxon>Bacteria</taxon>
        <taxon>Pseudomonadati</taxon>
        <taxon>Pseudomonadota</taxon>
        <taxon>Gammaproteobacteria</taxon>
        <taxon>Alteromonadales</taxon>
        <taxon>Shewanellaceae</taxon>
        <taxon>Shewanella</taxon>
    </lineage>
</organism>
<feature type="compositionally biased region" description="Polar residues" evidence="1">
    <location>
        <begin position="137"/>
        <end position="146"/>
    </location>
</feature>